<reference evidence="18" key="1">
    <citation type="submission" date="2020-04" db="EMBL/GenBank/DDBJ databases">
        <title>Deep metagenomics examines the oral microbiome during advanced dental caries in children, revealing novel taxa and co-occurrences with host molecules.</title>
        <authorList>
            <person name="Baker J.L."/>
            <person name="Morton J.T."/>
            <person name="Dinis M."/>
            <person name="Alvarez R."/>
            <person name="Tran N.C."/>
            <person name="Knight R."/>
            <person name="Edlund A."/>
        </authorList>
    </citation>
    <scope>NUCLEOTIDE SEQUENCE</scope>
    <source>
        <strain evidence="18">JCVI_3_bin.11</strain>
    </source>
</reference>
<dbReference type="GO" id="GO:0006281">
    <property type="term" value="P:DNA repair"/>
    <property type="evidence" value="ECO:0007669"/>
    <property type="project" value="UniProtKB-UniRule"/>
</dbReference>
<feature type="active site" evidence="16">
    <location>
        <position position="125"/>
    </location>
</feature>
<keyword evidence="12 16" id="KW-0238">DNA-binding</keyword>
<dbReference type="GO" id="GO:0006261">
    <property type="term" value="P:DNA-templated DNA replication"/>
    <property type="evidence" value="ECO:0007669"/>
    <property type="project" value="UniProtKB-UniRule"/>
</dbReference>
<dbReference type="InterPro" id="IPR036775">
    <property type="entry name" value="DNA_pol_Y-fam_lit_finger_sf"/>
</dbReference>
<dbReference type="Gene3D" id="3.40.1170.60">
    <property type="match status" value="1"/>
</dbReference>
<dbReference type="GO" id="GO:0003684">
    <property type="term" value="F:damaged DNA binding"/>
    <property type="evidence" value="ECO:0007669"/>
    <property type="project" value="InterPro"/>
</dbReference>
<dbReference type="PANTHER" id="PTHR11076:SF33">
    <property type="entry name" value="DNA POLYMERASE KAPPA"/>
    <property type="match status" value="1"/>
</dbReference>
<dbReference type="Pfam" id="PF14520">
    <property type="entry name" value="HHH_5"/>
    <property type="match status" value="1"/>
</dbReference>
<dbReference type="GO" id="GO:0042276">
    <property type="term" value="P:error-prone translesion synthesis"/>
    <property type="evidence" value="ECO:0007669"/>
    <property type="project" value="TreeGrafter"/>
</dbReference>
<evidence type="ECO:0000256" key="15">
    <source>
        <dbReference type="ARBA" id="ARBA00049244"/>
    </source>
</evidence>
<keyword evidence="7 16" id="KW-0235">DNA replication</keyword>
<dbReference type="FunFam" id="3.40.1170.60:FF:000001">
    <property type="entry name" value="DNA polymerase IV"/>
    <property type="match status" value="1"/>
</dbReference>
<gene>
    <name evidence="16 18" type="primary">dinB</name>
    <name evidence="18" type="ORF">HXK24_04405</name>
</gene>
<organism evidence="18 19">
    <name type="scientific">Lancefieldella parvula</name>
    <dbReference type="NCBI Taxonomy" id="1382"/>
    <lineage>
        <taxon>Bacteria</taxon>
        <taxon>Bacillati</taxon>
        <taxon>Actinomycetota</taxon>
        <taxon>Coriobacteriia</taxon>
        <taxon>Coriobacteriales</taxon>
        <taxon>Atopobiaceae</taxon>
        <taxon>Lancefieldella</taxon>
    </lineage>
</organism>
<feature type="binding site" evidence="16">
    <location>
        <position position="124"/>
    </location>
    <ligand>
        <name>Mg(2+)</name>
        <dbReference type="ChEBI" id="CHEBI:18420"/>
    </ligand>
</feature>
<comment type="subunit">
    <text evidence="16">Monomer.</text>
</comment>
<comment type="similarity">
    <text evidence="2 16">Belongs to the DNA polymerase type-Y family.</text>
</comment>
<evidence type="ECO:0000256" key="11">
    <source>
        <dbReference type="ARBA" id="ARBA00022932"/>
    </source>
</evidence>
<dbReference type="GO" id="GO:0000287">
    <property type="term" value="F:magnesium ion binding"/>
    <property type="evidence" value="ECO:0007669"/>
    <property type="project" value="UniProtKB-UniRule"/>
</dbReference>
<keyword evidence="13 16" id="KW-0234">DNA repair</keyword>
<dbReference type="AlphaFoldDB" id="A0A9D6AE71"/>
<keyword evidence="3 16" id="KW-0515">Mutator protein</keyword>
<evidence type="ECO:0000256" key="4">
    <source>
        <dbReference type="ARBA" id="ARBA00022490"/>
    </source>
</evidence>
<dbReference type="CDD" id="cd03586">
    <property type="entry name" value="PolY_Pol_IV_kappa"/>
    <property type="match status" value="1"/>
</dbReference>
<comment type="cofactor">
    <cofactor evidence="16">
        <name>Mg(2+)</name>
        <dbReference type="ChEBI" id="CHEBI:18420"/>
    </cofactor>
    <text evidence="16">Binds 2 magnesium ions per subunit.</text>
</comment>
<dbReference type="EC" id="2.7.7.7" evidence="16"/>
<evidence type="ECO:0000256" key="16">
    <source>
        <dbReference type="HAMAP-Rule" id="MF_01113"/>
    </source>
</evidence>
<dbReference type="EMBL" id="JABZGU010000092">
    <property type="protein sequence ID" value="MBF4803047.1"/>
    <property type="molecule type" value="Genomic_DNA"/>
</dbReference>
<dbReference type="SUPFAM" id="SSF56672">
    <property type="entry name" value="DNA/RNA polymerases"/>
    <property type="match status" value="1"/>
</dbReference>
<keyword evidence="9 16" id="KW-0227">DNA damage</keyword>
<proteinExistence type="inferred from homology"/>
<sequence length="444" mass="48934">METSKDISDKNARKSCDFEWHGKAIGLLDLDAFFASVEQLDHPEWRGKPVIVGGSPHKRGVVSTASYEARKYGVHSAMPSATAVRLCPHAIWTSGRYDRYSEMSALVMGFLKDETPLVEQVSIDEAFFDITPGRFSKENPLEICKRIQKKVAALGITCSIGLGTNKTIAKIASEQEKPRGLTAVFPGTEGRFLAPLPIEAMSGVGPAMAKTLHQQGIKTLGELSRADATYLTSLVGNTASKMILRAQGKEVSEVHEAAQPRDVKSVSNERTFETDLFDKQEIEEAIRHISGVVGRRLRRKQLQGYTVTLKVKASATESHTAQKRMSTPTDDEHLFAEIAIGLLSTIWKEGQPVRLLGVGISSFSDEEHAKPVQESLFDQFEATFDAASSGSTTKKKPRSDLRHLSEVTDKLKDKFGADAVQYGRDLRFEHRVSDTMPTGKNEQI</sequence>
<keyword evidence="6 16" id="KW-0548">Nucleotidyltransferase</keyword>
<evidence type="ECO:0000256" key="12">
    <source>
        <dbReference type="ARBA" id="ARBA00023125"/>
    </source>
</evidence>
<dbReference type="GO" id="GO:0009432">
    <property type="term" value="P:SOS response"/>
    <property type="evidence" value="ECO:0007669"/>
    <property type="project" value="TreeGrafter"/>
</dbReference>
<dbReference type="PANTHER" id="PTHR11076">
    <property type="entry name" value="DNA REPAIR POLYMERASE UMUC / TRANSFERASE FAMILY MEMBER"/>
    <property type="match status" value="1"/>
</dbReference>
<keyword evidence="4 16" id="KW-0963">Cytoplasm</keyword>
<dbReference type="InterPro" id="IPR043502">
    <property type="entry name" value="DNA/RNA_pol_sf"/>
</dbReference>
<feature type="site" description="Substrate discrimination" evidence="16">
    <location>
        <position position="34"/>
    </location>
</feature>
<dbReference type="InterPro" id="IPR022880">
    <property type="entry name" value="DNApol_IV"/>
</dbReference>
<keyword evidence="5 16" id="KW-0808">Transferase</keyword>
<dbReference type="InterPro" id="IPR017961">
    <property type="entry name" value="DNA_pol_Y-fam_little_finger"/>
</dbReference>
<dbReference type="Proteomes" id="UP000787322">
    <property type="component" value="Unassembled WGS sequence"/>
</dbReference>
<evidence type="ECO:0000313" key="18">
    <source>
        <dbReference type="EMBL" id="MBF4803047.1"/>
    </source>
</evidence>
<evidence type="ECO:0000256" key="1">
    <source>
        <dbReference type="ARBA" id="ARBA00004496"/>
    </source>
</evidence>
<dbReference type="GO" id="GO:0005829">
    <property type="term" value="C:cytosol"/>
    <property type="evidence" value="ECO:0007669"/>
    <property type="project" value="TreeGrafter"/>
</dbReference>
<dbReference type="PROSITE" id="PS50173">
    <property type="entry name" value="UMUC"/>
    <property type="match status" value="1"/>
</dbReference>
<evidence type="ECO:0000259" key="17">
    <source>
        <dbReference type="PROSITE" id="PS50173"/>
    </source>
</evidence>
<dbReference type="GO" id="GO:0003887">
    <property type="term" value="F:DNA-directed DNA polymerase activity"/>
    <property type="evidence" value="ECO:0007669"/>
    <property type="project" value="UniProtKB-UniRule"/>
</dbReference>
<dbReference type="Gene3D" id="1.10.150.20">
    <property type="entry name" value="5' to 3' exonuclease, C-terminal subdomain"/>
    <property type="match status" value="1"/>
</dbReference>
<feature type="domain" description="UmuC" evidence="17">
    <location>
        <begin position="25"/>
        <end position="205"/>
    </location>
</feature>
<evidence type="ECO:0000313" key="19">
    <source>
        <dbReference type="Proteomes" id="UP000787322"/>
    </source>
</evidence>
<evidence type="ECO:0000256" key="6">
    <source>
        <dbReference type="ARBA" id="ARBA00022695"/>
    </source>
</evidence>
<comment type="subcellular location">
    <subcellularLocation>
        <location evidence="1 16">Cytoplasm</location>
    </subcellularLocation>
</comment>
<evidence type="ECO:0000256" key="13">
    <source>
        <dbReference type="ARBA" id="ARBA00023204"/>
    </source>
</evidence>
<dbReference type="InterPro" id="IPR050116">
    <property type="entry name" value="DNA_polymerase-Y"/>
</dbReference>
<dbReference type="SUPFAM" id="SSF100879">
    <property type="entry name" value="Lesion bypass DNA polymerase (Y-family), little finger domain"/>
    <property type="match status" value="1"/>
</dbReference>
<evidence type="ECO:0000256" key="10">
    <source>
        <dbReference type="ARBA" id="ARBA00022842"/>
    </source>
</evidence>
<evidence type="ECO:0000256" key="9">
    <source>
        <dbReference type="ARBA" id="ARBA00022763"/>
    </source>
</evidence>
<dbReference type="Pfam" id="PF00817">
    <property type="entry name" value="IMS"/>
    <property type="match status" value="1"/>
</dbReference>
<dbReference type="HAMAP" id="MF_01113">
    <property type="entry name" value="DNApol_IV"/>
    <property type="match status" value="1"/>
</dbReference>
<name>A0A9D6AE71_9ACTN</name>
<protein>
    <recommendedName>
        <fullName evidence="16">DNA polymerase IV</fullName>
        <shortName evidence="16">Pol IV</shortName>
        <ecNumber evidence="16">2.7.7.7</ecNumber>
    </recommendedName>
</protein>
<dbReference type="NCBIfam" id="NF002677">
    <property type="entry name" value="PRK02406.1"/>
    <property type="match status" value="1"/>
</dbReference>
<dbReference type="Gene3D" id="3.30.70.270">
    <property type="match status" value="1"/>
</dbReference>
<keyword evidence="10 16" id="KW-0460">Magnesium</keyword>
<dbReference type="InterPro" id="IPR001126">
    <property type="entry name" value="UmuC"/>
</dbReference>
<feature type="binding site" evidence="16">
    <location>
        <position position="29"/>
    </location>
    <ligand>
        <name>Mg(2+)</name>
        <dbReference type="ChEBI" id="CHEBI:18420"/>
    </ligand>
</feature>
<evidence type="ECO:0000256" key="5">
    <source>
        <dbReference type="ARBA" id="ARBA00022679"/>
    </source>
</evidence>
<keyword evidence="8 16" id="KW-0479">Metal-binding</keyword>
<dbReference type="InterPro" id="IPR043128">
    <property type="entry name" value="Rev_trsase/Diguanyl_cyclase"/>
</dbReference>
<keyword evidence="11 16" id="KW-0239">DNA-directed DNA polymerase</keyword>
<accession>A0A9D6AE71</accession>
<evidence type="ECO:0000256" key="7">
    <source>
        <dbReference type="ARBA" id="ARBA00022705"/>
    </source>
</evidence>
<comment type="catalytic activity">
    <reaction evidence="15 16">
        <text>DNA(n) + a 2'-deoxyribonucleoside 5'-triphosphate = DNA(n+1) + diphosphate</text>
        <dbReference type="Rhea" id="RHEA:22508"/>
        <dbReference type="Rhea" id="RHEA-COMP:17339"/>
        <dbReference type="Rhea" id="RHEA-COMP:17340"/>
        <dbReference type="ChEBI" id="CHEBI:33019"/>
        <dbReference type="ChEBI" id="CHEBI:61560"/>
        <dbReference type="ChEBI" id="CHEBI:173112"/>
        <dbReference type="EC" id="2.7.7.7"/>
    </reaction>
</comment>
<evidence type="ECO:0000256" key="2">
    <source>
        <dbReference type="ARBA" id="ARBA00010945"/>
    </source>
</evidence>
<dbReference type="Pfam" id="PF11799">
    <property type="entry name" value="IMS_C"/>
    <property type="match status" value="1"/>
</dbReference>
<evidence type="ECO:0000256" key="8">
    <source>
        <dbReference type="ARBA" id="ARBA00022723"/>
    </source>
</evidence>
<comment type="caution">
    <text evidence="18">The sequence shown here is derived from an EMBL/GenBank/DDBJ whole genome shotgun (WGS) entry which is preliminary data.</text>
</comment>
<evidence type="ECO:0000256" key="3">
    <source>
        <dbReference type="ARBA" id="ARBA00022457"/>
    </source>
</evidence>
<comment type="function">
    <text evidence="14 16">Poorly processive, error-prone DNA polymerase involved in untargeted mutagenesis. Copies undamaged DNA at stalled replication forks, which arise in vivo from mismatched or misaligned primer ends. These misaligned primers can be extended by PolIV. Exhibits no 3'-5' exonuclease (proofreading) activity. May be involved in translesional synthesis, in conjunction with the beta clamp from PolIII.</text>
</comment>
<dbReference type="Gene3D" id="3.30.1490.100">
    <property type="entry name" value="DNA polymerase, Y-family, little finger domain"/>
    <property type="match status" value="1"/>
</dbReference>
<evidence type="ECO:0000256" key="14">
    <source>
        <dbReference type="ARBA" id="ARBA00025589"/>
    </source>
</evidence>